<feature type="transmembrane region" description="Helical" evidence="6">
    <location>
        <begin position="113"/>
        <end position="133"/>
    </location>
</feature>
<comment type="subcellular location">
    <subcellularLocation>
        <location evidence="1 6">Membrane</location>
        <topology evidence="1 6">Multi-pass membrane protein</topology>
    </subcellularLocation>
</comment>
<feature type="chain" id="PRO_5033113323" description="GDT1 family protein" evidence="6">
    <location>
        <begin position="20"/>
        <end position="306"/>
    </location>
</feature>
<comment type="caution">
    <text evidence="8">The sequence shown here is derived from an EMBL/GenBank/DDBJ whole genome shotgun (WGS) entry which is preliminary data.</text>
</comment>
<feature type="region of interest" description="Disordered" evidence="7">
    <location>
        <begin position="39"/>
        <end position="65"/>
    </location>
</feature>
<evidence type="ECO:0000313" key="8">
    <source>
        <dbReference type="EMBL" id="CAF0838014.1"/>
    </source>
</evidence>
<dbReference type="GO" id="GO:0016020">
    <property type="term" value="C:membrane"/>
    <property type="evidence" value="ECO:0007669"/>
    <property type="project" value="UniProtKB-SubCell"/>
</dbReference>
<evidence type="ECO:0000256" key="4">
    <source>
        <dbReference type="ARBA" id="ARBA00022989"/>
    </source>
</evidence>
<comment type="similarity">
    <text evidence="2 6">Belongs to the GDT1 family.</text>
</comment>
<protein>
    <recommendedName>
        <fullName evidence="6">GDT1 family protein</fullName>
    </recommendedName>
</protein>
<feature type="signal peptide" evidence="6">
    <location>
        <begin position="1"/>
        <end position="19"/>
    </location>
</feature>
<evidence type="ECO:0000256" key="6">
    <source>
        <dbReference type="RuleBase" id="RU365102"/>
    </source>
</evidence>
<gene>
    <name evidence="8" type="ORF">OXX778_LOCUS8303</name>
</gene>
<reference evidence="8" key="1">
    <citation type="submission" date="2021-02" db="EMBL/GenBank/DDBJ databases">
        <authorList>
            <person name="Nowell W R."/>
        </authorList>
    </citation>
    <scope>NUCLEOTIDE SEQUENCE</scope>
    <source>
        <strain evidence="8">Ploen Becks lab</strain>
    </source>
</reference>
<evidence type="ECO:0000313" key="9">
    <source>
        <dbReference type="Proteomes" id="UP000663879"/>
    </source>
</evidence>
<feature type="compositionally biased region" description="Basic and acidic residues" evidence="7">
    <location>
        <begin position="182"/>
        <end position="201"/>
    </location>
</feature>
<feature type="transmembrane region" description="Helical" evidence="6">
    <location>
        <begin position="145"/>
        <end position="162"/>
    </location>
</feature>
<dbReference type="GO" id="GO:0005384">
    <property type="term" value="F:manganese ion transmembrane transporter activity"/>
    <property type="evidence" value="ECO:0007669"/>
    <property type="project" value="TreeGrafter"/>
</dbReference>
<dbReference type="PROSITE" id="PS01214">
    <property type="entry name" value="UPF0016"/>
    <property type="match status" value="1"/>
</dbReference>
<organism evidence="8 9">
    <name type="scientific">Brachionus calyciflorus</name>
    <dbReference type="NCBI Taxonomy" id="104777"/>
    <lineage>
        <taxon>Eukaryota</taxon>
        <taxon>Metazoa</taxon>
        <taxon>Spiralia</taxon>
        <taxon>Gnathifera</taxon>
        <taxon>Rotifera</taxon>
        <taxon>Eurotatoria</taxon>
        <taxon>Monogononta</taxon>
        <taxon>Pseudotrocha</taxon>
        <taxon>Ploima</taxon>
        <taxon>Brachionidae</taxon>
        <taxon>Brachionus</taxon>
    </lineage>
</organism>
<keyword evidence="6" id="KW-0732">Signal</keyword>
<name>A0A813V496_9BILA</name>
<dbReference type="GO" id="GO:0032472">
    <property type="term" value="P:Golgi calcium ion transport"/>
    <property type="evidence" value="ECO:0007669"/>
    <property type="project" value="TreeGrafter"/>
</dbReference>
<feature type="compositionally biased region" description="Acidic residues" evidence="7">
    <location>
        <begin position="172"/>
        <end position="181"/>
    </location>
</feature>
<dbReference type="PANTHER" id="PTHR12608">
    <property type="entry name" value="TRANSMEMBRANE PROTEIN HTP-1 RELATED"/>
    <property type="match status" value="1"/>
</dbReference>
<keyword evidence="3 6" id="KW-0812">Transmembrane</keyword>
<feature type="compositionally biased region" description="Basic and acidic residues" evidence="7">
    <location>
        <begin position="40"/>
        <end position="65"/>
    </location>
</feature>
<dbReference type="OrthoDB" id="442680at2759"/>
<dbReference type="Pfam" id="PF01169">
    <property type="entry name" value="GDT1"/>
    <property type="match status" value="2"/>
</dbReference>
<dbReference type="EMBL" id="CAJNOC010001132">
    <property type="protein sequence ID" value="CAF0838014.1"/>
    <property type="molecule type" value="Genomic_DNA"/>
</dbReference>
<feature type="transmembrane region" description="Helical" evidence="6">
    <location>
        <begin position="250"/>
        <end position="270"/>
    </location>
</feature>
<feature type="transmembrane region" description="Helical" evidence="6">
    <location>
        <begin position="212"/>
        <end position="230"/>
    </location>
</feature>
<sequence length="306" mass="34166">MGLKLFNFLLLSIFCVILLENVSNISCSGSESIRNTPLEKSARQLADRNTHDSDEKHDDDKDSDEKNFKIKNIQPTFGFIHAFFASFSVILVSEIGDKTFFIAAIMAMKHPRMTVYSGAMFALGLMTLLSALLGNILTKVIPRVYTYYASSILFGLFGLKMLREGWQMDDSDANEEYEEANEELKETEEKEKSLETGGTEDKSSTRKFVTIFRKYLSPIFLQAFVLTFLAEWGDRSQISTIILGARENMFGTVLGGTLGHAICTGLAVIGGRMISQRISVRTVTLVGAFVFLFFAFSAFFIGPDAY</sequence>
<dbReference type="InterPro" id="IPR049555">
    <property type="entry name" value="GDT1-like_CS"/>
</dbReference>
<accession>A0A813V496</accession>
<proteinExistence type="inferred from homology"/>
<evidence type="ECO:0000256" key="3">
    <source>
        <dbReference type="ARBA" id="ARBA00022692"/>
    </source>
</evidence>
<evidence type="ECO:0000256" key="2">
    <source>
        <dbReference type="ARBA" id="ARBA00009190"/>
    </source>
</evidence>
<dbReference type="InterPro" id="IPR001727">
    <property type="entry name" value="GDT1-like"/>
</dbReference>
<feature type="transmembrane region" description="Helical" evidence="6">
    <location>
        <begin position="73"/>
        <end position="92"/>
    </location>
</feature>
<feature type="region of interest" description="Disordered" evidence="7">
    <location>
        <begin position="172"/>
        <end position="201"/>
    </location>
</feature>
<dbReference type="GO" id="GO:0015085">
    <property type="term" value="F:calcium ion transmembrane transporter activity"/>
    <property type="evidence" value="ECO:0007669"/>
    <property type="project" value="TreeGrafter"/>
</dbReference>
<keyword evidence="4 6" id="KW-1133">Transmembrane helix</keyword>
<dbReference type="GO" id="GO:0032468">
    <property type="term" value="P:Golgi calcium ion homeostasis"/>
    <property type="evidence" value="ECO:0007669"/>
    <property type="project" value="TreeGrafter"/>
</dbReference>
<dbReference type="PANTHER" id="PTHR12608:SF1">
    <property type="entry name" value="TRANSMEMBRANE PROTEIN 165"/>
    <property type="match status" value="1"/>
</dbReference>
<keyword evidence="9" id="KW-1185">Reference proteome</keyword>
<evidence type="ECO:0000256" key="1">
    <source>
        <dbReference type="ARBA" id="ARBA00004141"/>
    </source>
</evidence>
<keyword evidence="5 6" id="KW-0472">Membrane</keyword>
<dbReference type="GO" id="GO:0005794">
    <property type="term" value="C:Golgi apparatus"/>
    <property type="evidence" value="ECO:0007669"/>
    <property type="project" value="TreeGrafter"/>
</dbReference>
<feature type="transmembrane region" description="Helical" evidence="6">
    <location>
        <begin position="282"/>
        <end position="301"/>
    </location>
</feature>
<evidence type="ECO:0000256" key="7">
    <source>
        <dbReference type="SAM" id="MobiDB-lite"/>
    </source>
</evidence>
<evidence type="ECO:0000256" key="5">
    <source>
        <dbReference type="ARBA" id="ARBA00023136"/>
    </source>
</evidence>
<dbReference type="Proteomes" id="UP000663879">
    <property type="component" value="Unassembled WGS sequence"/>
</dbReference>
<dbReference type="AlphaFoldDB" id="A0A813V496"/>